<keyword evidence="3" id="KW-1185">Reference proteome</keyword>
<reference evidence="2" key="2">
    <citation type="submission" date="2021-09" db="EMBL/GenBank/DDBJ databases">
        <authorList>
            <person name="Jia N."/>
            <person name="Wang J."/>
            <person name="Shi W."/>
            <person name="Du L."/>
            <person name="Sun Y."/>
            <person name="Zhan W."/>
            <person name="Jiang J."/>
            <person name="Wang Q."/>
            <person name="Zhang B."/>
            <person name="Ji P."/>
            <person name="Sakyi L.B."/>
            <person name="Cui X."/>
            <person name="Yuan T."/>
            <person name="Jiang B."/>
            <person name="Yang W."/>
            <person name="Lam T.T.-Y."/>
            <person name="Chang Q."/>
            <person name="Ding S."/>
            <person name="Wang X."/>
            <person name="Zhu J."/>
            <person name="Ruan X."/>
            <person name="Zhao L."/>
            <person name="Wei J."/>
            <person name="Que T."/>
            <person name="Du C."/>
            <person name="Cheng J."/>
            <person name="Dai P."/>
            <person name="Han X."/>
            <person name="Huang E."/>
            <person name="Gao Y."/>
            <person name="Liu J."/>
            <person name="Shao H."/>
            <person name="Ye R."/>
            <person name="Li L."/>
            <person name="Wei W."/>
            <person name="Wang X."/>
            <person name="Wang C."/>
            <person name="Huo Q."/>
            <person name="Li W."/>
            <person name="Guo W."/>
            <person name="Chen H."/>
            <person name="Chen S."/>
            <person name="Zhou L."/>
            <person name="Zhou L."/>
            <person name="Ni X."/>
            <person name="Tian J."/>
            <person name="Zhou Y."/>
            <person name="Sheng Y."/>
            <person name="Liu T."/>
            <person name="Pan Y."/>
            <person name="Xia L."/>
            <person name="Li J."/>
            <person name="Zhao F."/>
            <person name="Cao W."/>
        </authorList>
    </citation>
    <scope>NUCLEOTIDE SEQUENCE</scope>
    <source>
        <strain evidence="2">Rmic-2018</strain>
        <tissue evidence="2">Larvae</tissue>
    </source>
</reference>
<evidence type="ECO:0000313" key="2">
    <source>
        <dbReference type="EMBL" id="KAH8032222.1"/>
    </source>
</evidence>
<feature type="region of interest" description="Disordered" evidence="1">
    <location>
        <begin position="59"/>
        <end position="176"/>
    </location>
</feature>
<feature type="compositionally biased region" description="Pro residues" evidence="1">
    <location>
        <begin position="63"/>
        <end position="72"/>
    </location>
</feature>
<feature type="compositionally biased region" description="Low complexity" evidence="1">
    <location>
        <begin position="150"/>
        <end position="160"/>
    </location>
</feature>
<dbReference type="Proteomes" id="UP000821866">
    <property type="component" value="Chromosome 3"/>
</dbReference>
<dbReference type="AlphaFoldDB" id="A0A9J6ECZ1"/>
<protein>
    <submittedName>
        <fullName evidence="2">Uncharacterized protein</fullName>
    </submittedName>
</protein>
<feature type="compositionally biased region" description="Low complexity" evidence="1">
    <location>
        <begin position="109"/>
        <end position="130"/>
    </location>
</feature>
<evidence type="ECO:0000313" key="3">
    <source>
        <dbReference type="Proteomes" id="UP000821866"/>
    </source>
</evidence>
<accession>A0A9J6ECZ1</accession>
<comment type="caution">
    <text evidence="2">The sequence shown here is derived from an EMBL/GenBank/DDBJ whole genome shotgun (WGS) entry which is preliminary data.</text>
</comment>
<dbReference type="EMBL" id="JABSTU010000005">
    <property type="protein sequence ID" value="KAH8032222.1"/>
    <property type="molecule type" value="Genomic_DNA"/>
</dbReference>
<name>A0A9J6ECZ1_RHIMP</name>
<reference evidence="2" key="1">
    <citation type="journal article" date="2020" name="Cell">
        <title>Large-Scale Comparative Analyses of Tick Genomes Elucidate Their Genetic Diversity and Vector Capacities.</title>
        <authorList>
            <consortium name="Tick Genome and Microbiome Consortium (TIGMIC)"/>
            <person name="Jia N."/>
            <person name="Wang J."/>
            <person name="Shi W."/>
            <person name="Du L."/>
            <person name="Sun Y."/>
            <person name="Zhan W."/>
            <person name="Jiang J.F."/>
            <person name="Wang Q."/>
            <person name="Zhang B."/>
            <person name="Ji P."/>
            <person name="Bell-Sakyi L."/>
            <person name="Cui X.M."/>
            <person name="Yuan T.T."/>
            <person name="Jiang B.G."/>
            <person name="Yang W.F."/>
            <person name="Lam T.T."/>
            <person name="Chang Q.C."/>
            <person name="Ding S.J."/>
            <person name="Wang X.J."/>
            <person name="Zhu J.G."/>
            <person name="Ruan X.D."/>
            <person name="Zhao L."/>
            <person name="Wei J.T."/>
            <person name="Ye R.Z."/>
            <person name="Que T.C."/>
            <person name="Du C.H."/>
            <person name="Zhou Y.H."/>
            <person name="Cheng J.X."/>
            <person name="Dai P.F."/>
            <person name="Guo W.B."/>
            <person name="Han X.H."/>
            <person name="Huang E.J."/>
            <person name="Li L.F."/>
            <person name="Wei W."/>
            <person name="Gao Y.C."/>
            <person name="Liu J.Z."/>
            <person name="Shao H.Z."/>
            <person name="Wang X."/>
            <person name="Wang C.C."/>
            <person name="Yang T.C."/>
            <person name="Huo Q.B."/>
            <person name="Li W."/>
            <person name="Chen H.Y."/>
            <person name="Chen S.E."/>
            <person name="Zhou L.G."/>
            <person name="Ni X.B."/>
            <person name="Tian J.H."/>
            <person name="Sheng Y."/>
            <person name="Liu T."/>
            <person name="Pan Y.S."/>
            <person name="Xia L.Y."/>
            <person name="Li J."/>
            <person name="Zhao F."/>
            <person name="Cao W.C."/>
        </authorList>
    </citation>
    <scope>NUCLEOTIDE SEQUENCE</scope>
    <source>
        <strain evidence="2">Rmic-2018</strain>
    </source>
</reference>
<evidence type="ECO:0000256" key="1">
    <source>
        <dbReference type="SAM" id="MobiDB-lite"/>
    </source>
</evidence>
<gene>
    <name evidence="2" type="ORF">HPB51_023999</name>
</gene>
<dbReference type="VEuPathDB" id="VectorBase:LOC119165256"/>
<proteinExistence type="predicted"/>
<sequence>MYMKSRKLTLSFPLYAQGSSSTVDVALLAEAHGLVTDMLLDPNLPPHVVSGLRALATLLSPPSHGPPQPRPRPGGASVSLADFNCGSDTEEIPYTGERPSALPKRLRRNLPPGLLRRMSTSTWTTTTSATGMPTLEPEPSRKRSTSFRHAAAAAEGSAAAQHQQFLANHAAASRYS</sequence>
<organism evidence="2 3">
    <name type="scientific">Rhipicephalus microplus</name>
    <name type="common">Cattle tick</name>
    <name type="synonym">Boophilus microplus</name>
    <dbReference type="NCBI Taxonomy" id="6941"/>
    <lineage>
        <taxon>Eukaryota</taxon>
        <taxon>Metazoa</taxon>
        <taxon>Ecdysozoa</taxon>
        <taxon>Arthropoda</taxon>
        <taxon>Chelicerata</taxon>
        <taxon>Arachnida</taxon>
        <taxon>Acari</taxon>
        <taxon>Parasitiformes</taxon>
        <taxon>Ixodida</taxon>
        <taxon>Ixodoidea</taxon>
        <taxon>Ixodidae</taxon>
        <taxon>Rhipicephalinae</taxon>
        <taxon>Rhipicephalus</taxon>
        <taxon>Boophilus</taxon>
    </lineage>
</organism>